<feature type="transmembrane region" description="Helical" evidence="7">
    <location>
        <begin position="12"/>
        <end position="30"/>
    </location>
</feature>
<evidence type="ECO:0000256" key="6">
    <source>
        <dbReference type="ARBA" id="ARBA00023136"/>
    </source>
</evidence>
<dbReference type="InterPro" id="IPR051311">
    <property type="entry name" value="DedA_domain"/>
</dbReference>
<keyword evidence="5 7" id="KW-1133">Transmembrane helix</keyword>
<evidence type="ECO:0000256" key="2">
    <source>
        <dbReference type="ARBA" id="ARBA00010792"/>
    </source>
</evidence>
<dbReference type="AlphaFoldDB" id="A0A9D2M1A2"/>
<protein>
    <submittedName>
        <fullName evidence="9">DedA family protein</fullName>
    </submittedName>
</protein>
<dbReference type="GO" id="GO:0005886">
    <property type="term" value="C:plasma membrane"/>
    <property type="evidence" value="ECO:0007669"/>
    <property type="project" value="UniProtKB-SubCell"/>
</dbReference>
<feature type="transmembrane region" description="Helical" evidence="7">
    <location>
        <begin position="126"/>
        <end position="152"/>
    </location>
</feature>
<dbReference type="Proteomes" id="UP000824209">
    <property type="component" value="Unassembled WGS sequence"/>
</dbReference>
<evidence type="ECO:0000256" key="4">
    <source>
        <dbReference type="ARBA" id="ARBA00022692"/>
    </source>
</evidence>
<comment type="caution">
    <text evidence="9">The sequence shown here is derived from an EMBL/GenBank/DDBJ whole genome shotgun (WGS) entry which is preliminary data.</text>
</comment>
<evidence type="ECO:0000313" key="9">
    <source>
        <dbReference type="EMBL" id="HJB39117.1"/>
    </source>
</evidence>
<dbReference type="PANTHER" id="PTHR42709">
    <property type="entry name" value="ALKALINE PHOSPHATASE LIKE PROTEIN"/>
    <property type="match status" value="1"/>
</dbReference>
<evidence type="ECO:0000259" key="8">
    <source>
        <dbReference type="Pfam" id="PF09335"/>
    </source>
</evidence>
<dbReference type="PANTHER" id="PTHR42709:SF6">
    <property type="entry name" value="UNDECAPRENYL PHOSPHATE TRANSPORTER A"/>
    <property type="match status" value="1"/>
</dbReference>
<accession>A0A9D2M1A2</accession>
<feature type="transmembrane region" description="Helical" evidence="7">
    <location>
        <begin position="50"/>
        <end position="72"/>
    </location>
</feature>
<dbReference type="InterPro" id="IPR032816">
    <property type="entry name" value="VTT_dom"/>
</dbReference>
<dbReference type="EMBL" id="DWYA01000020">
    <property type="protein sequence ID" value="HJB39117.1"/>
    <property type="molecule type" value="Genomic_DNA"/>
</dbReference>
<evidence type="ECO:0000256" key="5">
    <source>
        <dbReference type="ARBA" id="ARBA00022989"/>
    </source>
</evidence>
<keyword evidence="4 7" id="KW-0812">Transmembrane</keyword>
<evidence type="ECO:0000256" key="3">
    <source>
        <dbReference type="ARBA" id="ARBA00022475"/>
    </source>
</evidence>
<organism evidence="9 10">
    <name type="scientific">Candidatus Ruthenibacterium avium</name>
    <dbReference type="NCBI Taxonomy" id="2838751"/>
    <lineage>
        <taxon>Bacteria</taxon>
        <taxon>Bacillati</taxon>
        <taxon>Bacillota</taxon>
        <taxon>Clostridia</taxon>
        <taxon>Eubacteriales</taxon>
        <taxon>Oscillospiraceae</taxon>
        <taxon>Ruthenibacterium</taxon>
    </lineage>
</organism>
<feature type="transmembrane region" description="Helical" evidence="7">
    <location>
        <begin position="179"/>
        <end position="198"/>
    </location>
</feature>
<proteinExistence type="inferred from homology"/>
<evidence type="ECO:0000256" key="7">
    <source>
        <dbReference type="SAM" id="Phobius"/>
    </source>
</evidence>
<dbReference type="Pfam" id="PF09335">
    <property type="entry name" value="VTT_dom"/>
    <property type="match status" value="1"/>
</dbReference>
<comment type="subcellular location">
    <subcellularLocation>
        <location evidence="1">Cell membrane</location>
        <topology evidence="1">Multi-pass membrane protein</topology>
    </subcellularLocation>
</comment>
<reference evidence="9" key="2">
    <citation type="submission" date="2021-04" db="EMBL/GenBank/DDBJ databases">
        <authorList>
            <person name="Gilroy R."/>
        </authorList>
    </citation>
    <scope>NUCLEOTIDE SEQUENCE</scope>
    <source>
        <strain evidence="9">ChiBcec8-14828</strain>
    </source>
</reference>
<keyword evidence="3" id="KW-1003">Cell membrane</keyword>
<name>A0A9D2M1A2_9FIRM</name>
<sequence length="216" mass="23574">MQELVKNILEGFGYWGVFLLIAVENLFPPIPSEVILTFGGFLTTCTDLTIFGVITFSTIGSLVGALALYAVGRKMGLEGVCRLLSGRVGEVLKTDADDVTRAVQRFQEKGWPSIFYLRCVPILRSLISIPAGIAAMPLLPFILLTTAGSIVWNTLLVNLGAFAGAQWESVAAVFEQMGGAVKLALIATALLFFMYHLFQKIRKKDIIKHTPPHSDK</sequence>
<evidence type="ECO:0000313" key="10">
    <source>
        <dbReference type="Proteomes" id="UP000824209"/>
    </source>
</evidence>
<reference evidence="9" key="1">
    <citation type="journal article" date="2021" name="PeerJ">
        <title>Extensive microbial diversity within the chicken gut microbiome revealed by metagenomics and culture.</title>
        <authorList>
            <person name="Gilroy R."/>
            <person name="Ravi A."/>
            <person name="Getino M."/>
            <person name="Pursley I."/>
            <person name="Horton D.L."/>
            <person name="Alikhan N.F."/>
            <person name="Baker D."/>
            <person name="Gharbi K."/>
            <person name="Hall N."/>
            <person name="Watson M."/>
            <person name="Adriaenssens E.M."/>
            <person name="Foster-Nyarko E."/>
            <person name="Jarju S."/>
            <person name="Secka A."/>
            <person name="Antonio M."/>
            <person name="Oren A."/>
            <person name="Chaudhuri R.R."/>
            <person name="La Ragione R."/>
            <person name="Hildebrand F."/>
            <person name="Pallen M.J."/>
        </authorList>
    </citation>
    <scope>NUCLEOTIDE SEQUENCE</scope>
    <source>
        <strain evidence="9">ChiBcec8-14828</strain>
    </source>
</reference>
<comment type="similarity">
    <text evidence="2">Belongs to the DedA family.</text>
</comment>
<keyword evidence="6 7" id="KW-0472">Membrane</keyword>
<gene>
    <name evidence="9" type="ORF">H9943_01820</name>
</gene>
<feature type="domain" description="VTT" evidence="8">
    <location>
        <begin position="30"/>
        <end position="161"/>
    </location>
</feature>
<evidence type="ECO:0000256" key="1">
    <source>
        <dbReference type="ARBA" id="ARBA00004651"/>
    </source>
</evidence>